<dbReference type="AlphaFoldDB" id="A0AAU8VJX9"/>
<organism evidence="1 2">
    <name type="scientific">Elizabethkingia anophelis</name>
    <dbReference type="NCBI Taxonomy" id="1117645"/>
    <lineage>
        <taxon>Bacteria</taxon>
        <taxon>Pseudomonadati</taxon>
        <taxon>Bacteroidota</taxon>
        <taxon>Flavobacteriia</taxon>
        <taxon>Flavobacteriales</taxon>
        <taxon>Weeksellaceae</taxon>
        <taxon>Elizabethkingia</taxon>
    </lineage>
</organism>
<gene>
    <name evidence="1" type="ORF">BBD32_19315</name>
</gene>
<name>A0AAU8VJX9_9FLAO</name>
<protein>
    <submittedName>
        <fullName evidence="1">Uncharacterized protein</fullName>
    </submittedName>
</protein>
<dbReference type="RefSeq" id="WP_078396979.1">
    <property type="nucleotide sequence ID" value="NZ_CP016375.1"/>
</dbReference>
<evidence type="ECO:0000313" key="1">
    <source>
        <dbReference type="EMBL" id="AQX03695.1"/>
    </source>
</evidence>
<keyword evidence="1" id="KW-0614">Plasmid</keyword>
<proteinExistence type="predicted"/>
<accession>A0AAU8VJX9</accession>
<evidence type="ECO:0000313" key="2">
    <source>
        <dbReference type="Proteomes" id="UP000190848"/>
    </source>
</evidence>
<sequence>MKDLIYLESKPNFLLHLQTSDYHFYCDIEESDENASVKMFYKTGKLISDNYFAYTELINLLTDRKDEIIFISKEMLYNMNQIEY</sequence>
<dbReference type="EMBL" id="CP016375">
    <property type="protein sequence ID" value="AQX03695.1"/>
    <property type="molecule type" value="Genomic_DNA"/>
</dbReference>
<geneLocation type="plasmid" evidence="1 2">
    <name>unnamed</name>
</geneLocation>
<reference evidence="1 2" key="1">
    <citation type="submission" date="2016-07" db="EMBL/GenBank/DDBJ databases">
        <title>Revisiting the taxonomy of the Elizabethkingia Genus using Whole-Genome Sequencing, Optical Mapping, and MALDI-TOF, along with proposal of three novel Elizabethkingia species: Elizabethkingia bruuniana sp. nov., Elizabethkingia ursingii sp. nov., and Elizabethkingia occulta sp. nov.</title>
        <authorList>
            <person name="Nicholson A.C."/>
        </authorList>
    </citation>
    <scope>NUCLEOTIDE SEQUENCE [LARGE SCALE GENOMIC DNA]</scope>
    <source>
        <strain evidence="1 2">F3201</strain>
        <plasmid evidence="1 2">unnamed</plasmid>
    </source>
</reference>
<dbReference type="Proteomes" id="UP000190848">
    <property type="component" value="Plasmid unnamed"/>
</dbReference>